<reference evidence="2 3" key="1">
    <citation type="submission" date="2023-01" db="EMBL/GenBank/DDBJ databases">
        <title>Analysis of 21 Apiospora genomes using comparative genomics revels a genus with tremendous synthesis potential of carbohydrate active enzymes and secondary metabolites.</title>
        <authorList>
            <person name="Sorensen T."/>
        </authorList>
    </citation>
    <scope>NUCLEOTIDE SEQUENCE [LARGE SCALE GENOMIC DNA]</scope>
    <source>
        <strain evidence="2 3">CBS 83171</strain>
    </source>
</reference>
<feature type="compositionally biased region" description="Low complexity" evidence="1">
    <location>
        <begin position="210"/>
        <end position="223"/>
    </location>
</feature>
<accession>A0ABR1U3T5</accession>
<evidence type="ECO:0000256" key="1">
    <source>
        <dbReference type="SAM" id="MobiDB-lite"/>
    </source>
</evidence>
<name>A0ABR1U3T5_9PEZI</name>
<dbReference type="EMBL" id="JAQQWM010000008">
    <property type="protein sequence ID" value="KAK8053563.1"/>
    <property type="molecule type" value="Genomic_DNA"/>
</dbReference>
<keyword evidence="3" id="KW-1185">Reference proteome</keyword>
<proteinExistence type="predicted"/>
<evidence type="ECO:0000313" key="2">
    <source>
        <dbReference type="EMBL" id="KAK8053563.1"/>
    </source>
</evidence>
<gene>
    <name evidence="2" type="ORF">PG996_012864</name>
</gene>
<organism evidence="2 3">
    <name type="scientific">Apiospora saccharicola</name>
    <dbReference type="NCBI Taxonomy" id="335842"/>
    <lineage>
        <taxon>Eukaryota</taxon>
        <taxon>Fungi</taxon>
        <taxon>Dikarya</taxon>
        <taxon>Ascomycota</taxon>
        <taxon>Pezizomycotina</taxon>
        <taxon>Sordariomycetes</taxon>
        <taxon>Xylariomycetidae</taxon>
        <taxon>Amphisphaeriales</taxon>
        <taxon>Apiosporaceae</taxon>
        <taxon>Apiospora</taxon>
    </lineage>
</organism>
<feature type="compositionally biased region" description="Acidic residues" evidence="1">
    <location>
        <begin position="15"/>
        <end position="31"/>
    </location>
</feature>
<feature type="region of interest" description="Disordered" evidence="1">
    <location>
        <begin position="203"/>
        <end position="223"/>
    </location>
</feature>
<sequence>MSSDTSGNVGKEVQVDESPEQVSLADEDGEGSTEPTSPCTPYRPFPRVMNFYSQMSLSGLKYAHLCGDTKEDQLFVFGVHTGYSGNTPLGTRPGLILYNGLSHKDPILAGACDESQWAARVYAFNLKSVILLPPVEAVQSSKEMVSELMTTTSNDEGGVSYFFTIEAGQGDKMERKRFEWRQFKKGDQGGVEKDGFKLLSRKSHPDALGESSTSPSTAAAAAAVTAESSPSGALAMLTWAKLGSKINHPLSLEFADDTVSVLFGERWTLMVVITALRLWALRTNGRGKKSTVAIAEKIRGKSAT</sequence>
<dbReference type="Proteomes" id="UP001446871">
    <property type="component" value="Unassembled WGS sequence"/>
</dbReference>
<protein>
    <submittedName>
        <fullName evidence="2">Uncharacterized protein</fullName>
    </submittedName>
</protein>
<comment type="caution">
    <text evidence="2">The sequence shown here is derived from an EMBL/GenBank/DDBJ whole genome shotgun (WGS) entry which is preliminary data.</text>
</comment>
<feature type="region of interest" description="Disordered" evidence="1">
    <location>
        <begin position="1"/>
        <end position="41"/>
    </location>
</feature>
<evidence type="ECO:0000313" key="3">
    <source>
        <dbReference type="Proteomes" id="UP001446871"/>
    </source>
</evidence>